<proteinExistence type="predicted"/>
<dbReference type="OrthoDB" id="8420607at2"/>
<evidence type="ECO:0000313" key="1">
    <source>
        <dbReference type="EMBL" id="EGF93107.1"/>
    </source>
</evidence>
<dbReference type="AlphaFoldDB" id="F4QJC4"/>
<sequence>MAGSRSPLNRNDILHALGAEPIVPLTGGKAKYASYVGGVLRSLEDRAPKLRLELADFPRPEGQSFRLWMQNAVNALKAMAAGSAATLVVAGSAMATVSEPFGPDMGGTAVTISNCNITIDIEGCALRHTGPKAFEFTGCTGGGMVGNGTLTGPHNTSQYQIRVVDSPGLQFRGLNFATGNSGIEVYNSPACKFNDITFREMYAVGIKATRYSDGCEFVNVTGRNLAGFLLYGERWANKGVVVNPRKYLDESKLTTYLLTQVEHSAAGSDDRGDYPATTYIGEEGVGLTVDVQGWSVTGGEIANVGDNGISISAKFCRISNILLRDNRHDGLHFYGSFNVAVNVTGLNNGKYRQEIDPETGEVISSTPTNGYCVGVRPNAGACALGNRILGCISIGNRLGDFSDGDAQLYRWWEPLKADVPNTAPPGQPSNAVDNVKRYAMFNMGAWTTVWTAEGSTVPTAMGGVSPADYGIIIDQATGLPTNAASTTDNEGYVRWFDGLRWYYFRSSVKIGKGPWACETSWRGCYGDHPTRNYYQSSFVPDGANNSFESPAISVSDAYVFSKEEAIDSAPGGVLTLPASGIAKLNADGQQTVTRIVTPLGFAYHRILLRNGNSQPWTFTFDAAKIRLFGGANVTLGYNDTIELLQIAVSGSQIWLQVGGSVRSAPTSLGAGWTAGSGACVLTDAGNGTIQHTAVGATATPDFNQRVARGTPEAPANVSTGTIVQKWVGGAYWNGSYRLIGRVYSVVSAYDELGEPRLSYRWNFQPYAHAAGGGEADNNDYIGFVLDHDGNMGLGTPNTIITYPKAHLEVTEDIAADMFALRSETAIVDAGVVGNSVTIGEVGLVKITTVAPASISQVSSVSQLRPEVLIYNGGSQALTFVHDLTKLRLHGGQNFVLKANDYIRLQRLTTAAPHLWLQVGGYSTP</sequence>
<dbReference type="InterPro" id="IPR011050">
    <property type="entry name" value="Pectin_lyase_fold/virulence"/>
</dbReference>
<dbReference type="HOGENOM" id="CLU_315853_0_0_5"/>
<organism evidence="1 2">
    <name type="scientific">Asticcacaulis biprosthecium C19</name>
    <dbReference type="NCBI Taxonomy" id="715226"/>
    <lineage>
        <taxon>Bacteria</taxon>
        <taxon>Pseudomonadati</taxon>
        <taxon>Pseudomonadota</taxon>
        <taxon>Alphaproteobacteria</taxon>
        <taxon>Caulobacterales</taxon>
        <taxon>Caulobacteraceae</taxon>
        <taxon>Asticcacaulis</taxon>
    </lineage>
</organism>
<protein>
    <recommendedName>
        <fullName evidence="3">Right handed beta helix domain-containing protein</fullName>
    </recommendedName>
</protein>
<dbReference type="EMBL" id="GL883077">
    <property type="protein sequence ID" value="EGF93107.1"/>
    <property type="molecule type" value="Genomic_DNA"/>
</dbReference>
<name>F4QJC4_9CAUL</name>
<dbReference type="InterPro" id="IPR012334">
    <property type="entry name" value="Pectin_lyas_fold"/>
</dbReference>
<dbReference type="SUPFAM" id="SSF51126">
    <property type="entry name" value="Pectin lyase-like"/>
    <property type="match status" value="1"/>
</dbReference>
<dbReference type="STRING" id="715226.ABI_15470"/>
<dbReference type="RefSeq" id="WP_006272296.1">
    <property type="nucleotide sequence ID" value="NZ_GL883077.1"/>
</dbReference>
<keyword evidence="2" id="KW-1185">Reference proteome</keyword>
<accession>F4QJC4</accession>
<dbReference type="Proteomes" id="UP000006512">
    <property type="component" value="Unassembled WGS sequence"/>
</dbReference>
<evidence type="ECO:0008006" key="3">
    <source>
        <dbReference type="Google" id="ProtNLM"/>
    </source>
</evidence>
<gene>
    <name evidence="1" type="ORF">ABI_15470</name>
</gene>
<evidence type="ECO:0000313" key="2">
    <source>
        <dbReference type="Proteomes" id="UP000006512"/>
    </source>
</evidence>
<reference evidence="2" key="1">
    <citation type="submission" date="2011-03" db="EMBL/GenBank/DDBJ databases">
        <title>Draft genome sequence of Brevundimonas diminuta.</title>
        <authorList>
            <person name="Brown P.J.B."/>
            <person name="Buechlein A."/>
            <person name="Hemmerich C."/>
            <person name="Brun Y.V."/>
        </authorList>
    </citation>
    <scope>NUCLEOTIDE SEQUENCE [LARGE SCALE GENOMIC DNA]</scope>
    <source>
        <strain evidence="2">C19</strain>
    </source>
</reference>
<dbReference type="Gene3D" id="2.160.20.10">
    <property type="entry name" value="Single-stranded right-handed beta-helix, Pectin lyase-like"/>
    <property type="match status" value="1"/>
</dbReference>